<dbReference type="OrthoDB" id="5384785at2759"/>
<dbReference type="InParanoid" id="A0A3N4LZJ1"/>
<feature type="region of interest" description="Disordered" evidence="1">
    <location>
        <begin position="120"/>
        <end position="142"/>
    </location>
</feature>
<evidence type="ECO:0000313" key="4">
    <source>
        <dbReference type="Proteomes" id="UP000267821"/>
    </source>
</evidence>
<evidence type="ECO:0000256" key="1">
    <source>
        <dbReference type="SAM" id="MobiDB-lite"/>
    </source>
</evidence>
<feature type="compositionally biased region" description="Acidic residues" evidence="1">
    <location>
        <begin position="122"/>
        <end position="142"/>
    </location>
</feature>
<feature type="region of interest" description="Disordered" evidence="1">
    <location>
        <begin position="211"/>
        <end position="279"/>
    </location>
</feature>
<gene>
    <name evidence="3" type="ORF">L211DRAFT_899943</name>
</gene>
<organism evidence="3 4">
    <name type="scientific">Terfezia boudieri ATCC MYA-4762</name>
    <dbReference type="NCBI Taxonomy" id="1051890"/>
    <lineage>
        <taxon>Eukaryota</taxon>
        <taxon>Fungi</taxon>
        <taxon>Dikarya</taxon>
        <taxon>Ascomycota</taxon>
        <taxon>Pezizomycotina</taxon>
        <taxon>Pezizomycetes</taxon>
        <taxon>Pezizales</taxon>
        <taxon>Pezizaceae</taxon>
        <taxon>Terfezia</taxon>
    </lineage>
</organism>
<name>A0A3N4LZJ1_9PEZI</name>
<protein>
    <recommendedName>
        <fullName evidence="2">Stc1 domain-containing protein</fullName>
    </recommendedName>
</protein>
<dbReference type="Proteomes" id="UP000267821">
    <property type="component" value="Unassembled WGS sequence"/>
</dbReference>
<accession>A0A3N4LZJ1</accession>
<dbReference type="STRING" id="1051890.A0A3N4LZJ1"/>
<dbReference type="Pfam" id="PF12898">
    <property type="entry name" value="Stc1"/>
    <property type="match status" value="1"/>
</dbReference>
<sequence length="279" mass="30357">MAATAMFGNIEQALKALDSRGITKIKCNTCKIHKGFHEYSNKQLLNYKNSIHNEYAPAGRCKGKTASCKDCVNGCVTHIECQVCGVAKPLSKFLKAQRRMGDNARCMRCVQLHLETERGCEVEDPDDYEGDQTEDDSDEDVDFPLRTKGYANESAICPVKDGDKDVDNGMAKAVEQMNIDATPGSAPVVGSVTTTTGPSDGWALVNRAAKGKSSKSEYTPTASQGVGSWGREKIRPPVNNEWGLGACAGGQPRWFKKKHGGKKRSDSEDDLDEDDGEEI</sequence>
<proteinExistence type="predicted"/>
<feature type="domain" description="Stc1" evidence="2">
    <location>
        <begin position="26"/>
        <end position="111"/>
    </location>
</feature>
<evidence type="ECO:0000259" key="2">
    <source>
        <dbReference type="Pfam" id="PF12898"/>
    </source>
</evidence>
<evidence type="ECO:0000313" key="3">
    <source>
        <dbReference type="EMBL" id="RPB26542.1"/>
    </source>
</evidence>
<keyword evidence="4" id="KW-1185">Reference proteome</keyword>
<feature type="compositionally biased region" description="Acidic residues" evidence="1">
    <location>
        <begin position="267"/>
        <end position="279"/>
    </location>
</feature>
<dbReference type="EMBL" id="ML121534">
    <property type="protein sequence ID" value="RPB26542.1"/>
    <property type="molecule type" value="Genomic_DNA"/>
</dbReference>
<dbReference type="InterPro" id="IPR024630">
    <property type="entry name" value="Stc1"/>
</dbReference>
<dbReference type="AlphaFoldDB" id="A0A3N4LZJ1"/>
<feature type="compositionally biased region" description="Polar residues" evidence="1">
    <location>
        <begin position="216"/>
        <end position="226"/>
    </location>
</feature>
<reference evidence="3 4" key="1">
    <citation type="journal article" date="2018" name="Nat. Ecol. Evol.">
        <title>Pezizomycetes genomes reveal the molecular basis of ectomycorrhizal truffle lifestyle.</title>
        <authorList>
            <person name="Murat C."/>
            <person name="Payen T."/>
            <person name="Noel B."/>
            <person name="Kuo A."/>
            <person name="Morin E."/>
            <person name="Chen J."/>
            <person name="Kohler A."/>
            <person name="Krizsan K."/>
            <person name="Balestrini R."/>
            <person name="Da Silva C."/>
            <person name="Montanini B."/>
            <person name="Hainaut M."/>
            <person name="Levati E."/>
            <person name="Barry K.W."/>
            <person name="Belfiori B."/>
            <person name="Cichocki N."/>
            <person name="Clum A."/>
            <person name="Dockter R.B."/>
            <person name="Fauchery L."/>
            <person name="Guy J."/>
            <person name="Iotti M."/>
            <person name="Le Tacon F."/>
            <person name="Lindquist E.A."/>
            <person name="Lipzen A."/>
            <person name="Malagnac F."/>
            <person name="Mello A."/>
            <person name="Molinier V."/>
            <person name="Miyauchi S."/>
            <person name="Poulain J."/>
            <person name="Riccioni C."/>
            <person name="Rubini A."/>
            <person name="Sitrit Y."/>
            <person name="Splivallo R."/>
            <person name="Traeger S."/>
            <person name="Wang M."/>
            <person name="Zifcakova L."/>
            <person name="Wipf D."/>
            <person name="Zambonelli A."/>
            <person name="Paolocci F."/>
            <person name="Nowrousian M."/>
            <person name="Ottonello S."/>
            <person name="Baldrian P."/>
            <person name="Spatafora J.W."/>
            <person name="Henrissat B."/>
            <person name="Nagy L.G."/>
            <person name="Aury J.M."/>
            <person name="Wincker P."/>
            <person name="Grigoriev I.V."/>
            <person name="Bonfante P."/>
            <person name="Martin F.M."/>
        </authorList>
    </citation>
    <scope>NUCLEOTIDE SEQUENCE [LARGE SCALE GENOMIC DNA]</scope>
    <source>
        <strain evidence="3 4">ATCC MYA-4762</strain>
    </source>
</reference>